<name>A0A8H4VKP1_9AGAR</name>
<evidence type="ECO:0000256" key="2">
    <source>
        <dbReference type="ARBA" id="ARBA00022741"/>
    </source>
</evidence>
<dbReference type="InterPro" id="IPR036537">
    <property type="entry name" value="Adaptor_Cbl_N_dom_sf"/>
</dbReference>
<organism evidence="7 8">
    <name type="scientific">Agrocybe pediades</name>
    <dbReference type="NCBI Taxonomy" id="84607"/>
    <lineage>
        <taxon>Eukaryota</taxon>
        <taxon>Fungi</taxon>
        <taxon>Dikarya</taxon>
        <taxon>Basidiomycota</taxon>
        <taxon>Agaricomycotina</taxon>
        <taxon>Agaricomycetes</taxon>
        <taxon>Agaricomycetidae</taxon>
        <taxon>Agaricales</taxon>
        <taxon>Agaricineae</taxon>
        <taxon>Strophariaceae</taxon>
        <taxon>Agrocybe</taxon>
    </lineage>
</organism>
<dbReference type="InterPro" id="IPR000719">
    <property type="entry name" value="Prot_kinase_dom"/>
</dbReference>
<feature type="compositionally biased region" description="Low complexity" evidence="5">
    <location>
        <begin position="27"/>
        <end position="41"/>
    </location>
</feature>
<feature type="region of interest" description="Disordered" evidence="5">
    <location>
        <begin position="27"/>
        <end position="80"/>
    </location>
</feature>
<keyword evidence="1" id="KW-0418">Kinase</keyword>
<dbReference type="InterPro" id="IPR017441">
    <property type="entry name" value="Protein_kinase_ATP_BS"/>
</dbReference>
<dbReference type="SMART" id="SM00220">
    <property type="entry name" value="S_TKc"/>
    <property type="match status" value="1"/>
</dbReference>
<keyword evidence="1" id="KW-0723">Serine/threonine-protein kinase</keyword>
<dbReference type="GO" id="GO:0007166">
    <property type="term" value="P:cell surface receptor signaling pathway"/>
    <property type="evidence" value="ECO:0007669"/>
    <property type="project" value="InterPro"/>
</dbReference>
<dbReference type="Gene3D" id="1.10.510.10">
    <property type="entry name" value="Transferase(Phosphotransferase) domain 1"/>
    <property type="match status" value="1"/>
</dbReference>
<keyword evidence="3 4" id="KW-0067">ATP-binding</keyword>
<evidence type="ECO:0000256" key="1">
    <source>
        <dbReference type="ARBA" id="ARBA00022527"/>
    </source>
</evidence>
<evidence type="ECO:0000313" key="8">
    <source>
        <dbReference type="Proteomes" id="UP000521872"/>
    </source>
</evidence>
<dbReference type="CDD" id="cd21037">
    <property type="entry name" value="MLKL_NTD"/>
    <property type="match status" value="1"/>
</dbReference>
<dbReference type="GO" id="GO:0005524">
    <property type="term" value="F:ATP binding"/>
    <property type="evidence" value="ECO:0007669"/>
    <property type="project" value="UniProtKB-UniRule"/>
</dbReference>
<keyword evidence="1" id="KW-0808">Transferase</keyword>
<dbReference type="InterPro" id="IPR051681">
    <property type="entry name" value="Ser/Thr_Kinases-Pseudokinases"/>
</dbReference>
<sequence>MAFPQSFSTTADCPFMDNSPSSVTVRLSNSSNPLSPLASRRVSFSAEIDGQTRGRPSVEATAKATPPLPSRSRFTPSRMSHSGSIASLLLSVRSRSRSKTTASDLDPLALKEETPYTGWFGKACDFIRPWEDNDEEEIPEEQKLAFTRTSEAVGITLKRLAGQAGNIAVEALVSSMELMDYVPFPALQGVAKVFIKIWQAVQQVSMNRLAFLRLTQTCTTILDAILSEVEASGEQVMRDLSGPILVLERSFESFLSLVRSQVELPFLARYLKRDDTTKAIATCNDSLLRALTLFTTTIQIRTYQAVCANARLCAANYSHMMETMGQGFKARAAASDTQLPVEQQKRCSAPNYVDDFPQSSSHRIVGIPESPTVVSRSTDDLLPKPQVMPVLQQLQTAQNSEDTKSDMEDLRRLIRAALESGSDAKLLSFLGIEKEEMPEAIKTLQRSLEKRTTTGEETPMDTLHEEFLETGIEALRRMSAGNSFVTNLPVWTITKYEVERKRKIGMGFFSEVFQGTWKGRTVAIKVLSEVTPSDLFVREIKVWKSLVHPNVLKLYGASSATGSHPWFFVSPYMRNGNLVEFLKRISQREDSELQGLGSIAENLPSSRSRGIYGKAFTKILKISDVYRILQEIAKGMEYLHKMNVLHGDLKASNVLVDDNCRCVISDFGQSEMKSEVCRITGSSMQTGTLRWKAPELLDGSSGMLTTATDIYAYAIVCVEVLTMGNLPWAHDDDDDVRYNVLERDRRPLIPPDFTSPLLHELISACWIRDPTLRAPFAETVTKLQRLRTIAGEGADPSIGDDDYAPLSPRLSRSSLSLLPTSPTVTPYSTHQESFDALDDFVALPSAQEVDALRQEESTYSDSVKMPEPVHYSSSLRRKFSRRIGPIYGGEADTSFASRPYSSINNNFMKARNERRYRFLLEHEYHQSLTLPLWEPTCVHIGDVGYLSKPSGKFITLFNSIQKNKLSSGRFPNGLLPMNSFGDVSKGNVRLDKRNVAQKGLDAVSGLLAFRGRGEMPISLSDCALYYLQIISADREHRKHHAFRLRAGHASAHIYTELGEYHYIKTLDTPKAWFQANVETILQIFGKDHNIQKEDLYLVVSLLQAPNYALLVSHQHPDAQAHFNIFSNPRKGKPWGSFTTEVLVPGGQFVPLSSETPEGEPFEYTSKISNVNDPPKAVLLGRLRFKPDSSEPTTAK</sequence>
<proteinExistence type="predicted"/>
<dbReference type="InterPro" id="IPR008271">
    <property type="entry name" value="Ser/Thr_kinase_AS"/>
</dbReference>
<dbReference type="PANTHER" id="PTHR44329">
    <property type="entry name" value="SERINE/THREONINE-PROTEIN KINASE TNNI3K-RELATED"/>
    <property type="match status" value="1"/>
</dbReference>
<dbReference type="GO" id="GO:0004674">
    <property type="term" value="F:protein serine/threonine kinase activity"/>
    <property type="evidence" value="ECO:0007669"/>
    <property type="project" value="UniProtKB-KW"/>
</dbReference>
<evidence type="ECO:0000256" key="3">
    <source>
        <dbReference type="ARBA" id="ARBA00022840"/>
    </source>
</evidence>
<dbReference type="AlphaFoldDB" id="A0A8H4VKP1"/>
<evidence type="ECO:0000259" key="6">
    <source>
        <dbReference type="PROSITE" id="PS50011"/>
    </source>
</evidence>
<evidence type="ECO:0000313" key="7">
    <source>
        <dbReference type="EMBL" id="KAF4611505.1"/>
    </source>
</evidence>
<feature type="region of interest" description="Disordered" evidence="5">
    <location>
        <begin position="1152"/>
        <end position="1171"/>
    </location>
</feature>
<dbReference type="Gene3D" id="1.20.930.20">
    <property type="entry name" value="Adaptor protein Cbl, N-terminal domain"/>
    <property type="match status" value="1"/>
</dbReference>
<dbReference type="Pfam" id="PF07714">
    <property type="entry name" value="PK_Tyr_Ser-Thr"/>
    <property type="match status" value="1"/>
</dbReference>
<keyword evidence="2 4" id="KW-0547">Nucleotide-binding</keyword>
<dbReference type="PROSITE" id="PS00108">
    <property type="entry name" value="PROTEIN_KINASE_ST"/>
    <property type="match status" value="1"/>
</dbReference>
<keyword evidence="8" id="KW-1185">Reference proteome</keyword>
<dbReference type="PROSITE" id="PS50011">
    <property type="entry name" value="PROTEIN_KINASE_DOM"/>
    <property type="match status" value="1"/>
</dbReference>
<dbReference type="EMBL" id="JAACJL010000057">
    <property type="protein sequence ID" value="KAF4611505.1"/>
    <property type="molecule type" value="Genomic_DNA"/>
</dbReference>
<dbReference type="InterPro" id="IPR059179">
    <property type="entry name" value="MLKL-like_MCAfunc"/>
</dbReference>
<reference evidence="7 8" key="1">
    <citation type="submission" date="2019-12" db="EMBL/GenBank/DDBJ databases">
        <authorList>
            <person name="Floudas D."/>
            <person name="Bentzer J."/>
            <person name="Ahren D."/>
            <person name="Johansson T."/>
            <person name="Persson P."/>
            <person name="Tunlid A."/>
        </authorList>
    </citation>
    <scope>NUCLEOTIDE SEQUENCE [LARGE SCALE GENOMIC DNA]</scope>
    <source>
        <strain evidence="7 8">CBS 102.39</strain>
    </source>
</reference>
<dbReference type="SUPFAM" id="SSF56112">
    <property type="entry name" value="Protein kinase-like (PK-like)"/>
    <property type="match status" value="1"/>
</dbReference>
<feature type="domain" description="Protein kinase" evidence="6">
    <location>
        <begin position="498"/>
        <end position="786"/>
    </location>
</feature>
<comment type="caution">
    <text evidence="7">The sequence shown here is derived from an EMBL/GenBank/DDBJ whole genome shotgun (WGS) entry which is preliminary data.</text>
</comment>
<dbReference type="Proteomes" id="UP000521872">
    <property type="component" value="Unassembled WGS sequence"/>
</dbReference>
<dbReference type="PRINTS" id="PR00109">
    <property type="entry name" value="TYRKINASE"/>
</dbReference>
<dbReference type="Gene3D" id="3.30.200.20">
    <property type="entry name" value="Phosphorylase Kinase, domain 1"/>
    <property type="match status" value="1"/>
</dbReference>
<dbReference type="InterPro" id="IPR011009">
    <property type="entry name" value="Kinase-like_dom_sf"/>
</dbReference>
<dbReference type="PROSITE" id="PS00107">
    <property type="entry name" value="PROTEIN_KINASE_ATP"/>
    <property type="match status" value="1"/>
</dbReference>
<accession>A0A8H4VKP1</accession>
<dbReference type="InterPro" id="IPR001245">
    <property type="entry name" value="Ser-Thr/Tyr_kinase_cat_dom"/>
</dbReference>
<feature type="binding site" evidence="4">
    <location>
        <position position="525"/>
    </location>
    <ligand>
        <name>ATP</name>
        <dbReference type="ChEBI" id="CHEBI:30616"/>
    </ligand>
</feature>
<protein>
    <recommendedName>
        <fullName evidence="6">Protein kinase domain-containing protein</fullName>
    </recommendedName>
</protein>
<gene>
    <name evidence="7" type="ORF">D9613_003872</name>
</gene>
<evidence type="ECO:0000256" key="5">
    <source>
        <dbReference type="SAM" id="MobiDB-lite"/>
    </source>
</evidence>
<evidence type="ECO:0000256" key="4">
    <source>
        <dbReference type="PROSITE-ProRule" id="PRU10141"/>
    </source>
</evidence>